<keyword evidence="2" id="KW-1185">Reference proteome</keyword>
<gene>
    <name evidence="1" type="ORF">F6X38_08275</name>
</gene>
<dbReference type="AlphaFoldDB" id="A0A7V7PQ12"/>
<accession>A0A7V7PQ12</accession>
<reference evidence="1 2" key="1">
    <citation type="submission" date="2019-09" db="EMBL/GenBank/DDBJ databases">
        <title>YIM 132180 draft genome.</title>
        <authorList>
            <person name="Zhang K."/>
        </authorList>
    </citation>
    <scope>NUCLEOTIDE SEQUENCE [LARGE SCALE GENOMIC DNA]</scope>
    <source>
        <strain evidence="1 2">YIM 132180</strain>
    </source>
</reference>
<organism evidence="1 2">
    <name type="scientific">Plantimonas leprariae</name>
    <dbReference type="NCBI Taxonomy" id="2615207"/>
    <lineage>
        <taxon>Bacteria</taxon>
        <taxon>Pseudomonadati</taxon>
        <taxon>Pseudomonadota</taxon>
        <taxon>Alphaproteobacteria</taxon>
        <taxon>Hyphomicrobiales</taxon>
        <taxon>Aurantimonadaceae</taxon>
        <taxon>Plantimonas</taxon>
    </lineage>
</organism>
<dbReference type="EMBL" id="VZDO01000005">
    <property type="protein sequence ID" value="KAB0680176.1"/>
    <property type="molecule type" value="Genomic_DNA"/>
</dbReference>
<dbReference type="Proteomes" id="UP000432089">
    <property type="component" value="Unassembled WGS sequence"/>
</dbReference>
<comment type="caution">
    <text evidence="1">The sequence shown here is derived from an EMBL/GenBank/DDBJ whole genome shotgun (WGS) entry which is preliminary data.</text>
</comment>
<dbReference type="RefSeq" id="WP_150969225.1">
    <property type="nucleotide sequence ID" value="NZ_VZDO01000005.1"/>
</dbReference>
<sequence length="100" mass="11222">MINRSTIMTAAWASYRKVAIAARYDRFCRRLFSRVLRQAWINAKADAARQRRAAAVIAVPVTSAEPTAFHTAMDALKYLPAHMSFERAAAAVRTRFALHA</sequence>
<proteinExistence type="predicted"/>
<name>A0A7V7PQ12_9HYPH</name>
<evidence type="ECO:0000313" key="2">
    <source>
        <dbReference type="Proteomes" id="UP000432089"/>
    </source>
</evidence>
<protein>
    <submittedName>
        <fullName evidence="1">Uncharacterized protein</fullName>
    </submittedName>
</protein>
<evidence type="ECO:0000313" key="1">
    <source>
        <dbReference type="EMBL" id="KAB0680176.1"/>
    </source>
</evidence>